<dbReference type="SUPFAM" id="SSF56349">
    <property type="entry name" value="DNA breaking-rejoining enzymes"/>
    <property type="match status" value="1"/>
</dbReference>
<evidence type="ECO:0000313" key="4">
    <source>
        <dbReference type="EMBL" id="OAS13239.1"/>
    </source>
</evidence>
<dbReference type="GO" id="GO:0015074">
    <property type="term" value="P:DNA integration"/>
    <property type="evidence" value="ECO:0007669"/>
    <property type="project" value="InterPro"/>
</dbReference>
<dbReference type="STRING" id="1850517.A8708_33180"/>
<evidence type="ECO:0000256" key="1">
    <source>
        <dbReference type="ARBA" id="ARBA00023125"/>
    </source>
</evidence>
<dbReference type="Gene3D" id="1.10.443.10">
    <property type="entry name" value="Intergrase catalytic core"/>
    <property type="match status" value="1"/>
</dbReference>
<dbReference type="Gene3D" id="1.10.150.130">
    <property type="match status" value="1"/>
</dbReference>
<dbReference type="RefSeq" id="WP_068671601.1">
    <property type="nucleotide sequence ID" value="NZ_LYPB01000096.1"/>
</dbReference>
<protein>
    <recommendedName>
        <fullName evidence="3">Tyr recombinase domain-containing protein</fullName>
    </recommendedName>
</protein>
<comment type="caution">
    <text evidence="4">The sequence shown here is derived from an EMBL/GenBank/DDBJ whole genome shotgun (WGS) entry which is preliminary data.</text>
</comment>
<dbReference type="InterPro" id="IPR024457">
    <property type="entry name" value="Putative_integrase_N"/>
</dbReference>
<proteinExistence type="predicted"/>
<dbReference type="CDD" id="cd00397">
    <property type="entry name" value="DNA_BRE_C"/>
    <property type="match status" value="1"/>
</dbReference>
<dbReference type="Pfam" id="PF00589">
    <property type="entry name" value="Phage_integrase"/>
    <property type="match status" value="1"/>
</dbReference>
<dbReference type="Pfam" id="PF12834">
    <property type="entry name" value="Phage_int_SAM_2"/>
    <property type="match status" value="1"/>
</dbReference>
<name>A0A197ZVK2_9BACL</name>
<dbReference type="InterPro" id="IPR010998">
    <property type="entry name" value="Integrase_recombinase_N"/>
</dbReference>
<dbReference type="GO" id="GO:0006310">
    <property type="term" value="P:DNA recombination"/>
    <property type="evidence" value="ECO:0007669"/>
    <property type="project" value="UniProtKB-KW"/>
</dbReference>
<organism evidence="4 5">
    <name type="scientific">Paenibacillus oryzisoli</name>
    <dbReference type="NCBI Taxonomy" id="1850517"/>
    <lineage>
        <taxon>Bacteria</taxon>
        <taxon>Bacillati</taxon>
        <taxon>Bacillota</taxon>
        <taxon>Bacilli</taxon>
        <taxon>Bacillales</taxon>
        <taxon>Paenibacillaceae</taxon>
        <taxon>Paenibacillus</taxon>
    </lineage>
</organism>
<evidence type="ECO:0000313" key="5">
    <source>
        <dbReference type="Proteomes" id="UP000078454"/>
    </source>
</evidence>
<feature type="domain" description="Tyr recombinase" evidence="3">
    <location>
        <begin position="143"/>
        <end position="324"/>
    </location>
</feature>
<keyword evidence="2" id="KW-0233">DNA recombination</keyword>
<dbReference type="InterPro" id="IPR013762">
    <property type="entry name" value="Integrase-like_cat_sf"/>
</dbReference>
<keyword evidence="5" id="KW-1185">Reference proteome</keyword>
<accession>A0A197ZVK2</accession>
<keyword evidence="1" id="KW-0238">DNA-binding</keyword>
<evidence type="ECO:0000259" key="3">
    <source>
        <dbReference type="PROSITE" id="PS51898"/>
    </source>
</evidence>
<dbReference type="Proteomes" id="UP000078454">
    <property type="component" value="Unassembled WGS sequence"/>
</dbReference>
<evidence type="ECO:0000256" key="2">
    <source>
        <dbReference type="ARBA" id="ARBA00023172"/>
    </source>
</evidence>
<dbReference type="InterPro" id="IPR002104">
    <property type="entry name" value="Integrase_catalytic"/>
</dbReference>
<dbReference type="EMBL" id="LYPB01000096">
    <property type="protein sequence ID" value="OAS13239.1"/>
    <property type="molecule type" value="Genomic_DNA"/>
</dbReference>
<dbReference type="PROSITE" id="PS51898">
    <property type="entry name" value="TYR_RECOMBINASE"/>
    <property type="match status" value="1"/>
</dbReference>
<dbReference type="InterPro" id="IPR011010">
    <property type="entry name" value="DNA_brk_join_enz"/>
</dbReference>
<gene>
    <name evidence="4" type="ORF">A8708_33180</name>
</gene>
<reference evidence="4 5" key="1">
    <citation type="submission" date="2016-05" db="EMBL/GenBank/DDBJ databases">
        <title>Paenibacillus sp. 1ZS3-15 nov., isolated from the rhizosphere soil.</title>
        <authorList>
            <person name="Zhang X.X."/>
            <person name="Zhang J."/>
        </authorList>
    </citation>
    <scope>NUCLEOTIDE SEQUENCE [LARGE SCALE GENOMIC DNA]</scope>
    <source>
        <strain evidence="4 5">1ZS3-15</strain>
    </source>
</reference>
<dbReference type="AlphaFoldDB" id="A0A197ZVK2"/>
<dbReference type="GO" id="GO:0003677">
    <property type="term" value="F:DNA binding"/>
    <property type="evidence" value="ECO:0007669"/>
    <property type="project" value="UniProtKB-KW"/>
</dbReference>
<sequence length="324" mass="36788">MPKKGYIKNDDKVLAFARANEDISNIGAYFNLMQQFNRLAKHTRGGLSFDTHKLYYNKMDMALRFCADEYNLQNIANFAGKHLAAYIIERQSEGSSASTVDGDLCAIRFYHDQLSTEARHRLPDNMMLRDKYGVSLEPRMFGGVNRRCTWPEIDRMVELAIRKKRFEISHMIQLGAGMGLRIHETVRLSYDDAAKGIKTGMLPIKGKGGLERDVPLRGDILQLLQAIMLTVPKGAKLFVPEDRKAHQVIQSAQSFIINHRDNVVDSAARSLGVNMTFHGLRHLYAYERYHEFIDIGFSPAAARLKVALLIGHSRDDVTRIYLAD</sequence>